<protein>
    <submittedName>
        <fullName evidence="1">Uncharacterized protein</fullName>
    </submittedName>
</protein>
<comment type="caution">
    <text evidence="1">The sequence shown here is derived from an EMBL/GenBank/DDBJ whole genome shotgun (WGS) entry which is preliminary data.</text>
</comment>
<evidence type="ECO:0000313" key="1">
    <source>
        <dbReference type="EMBL" id="OLP76644.1"/>
    </source>
</evidence>
<dbReference type="OrthoDB" id="443819at2759"/>
<organism evidence="1 2">
    <name type="scientific">Symbiodinium microadriaticum</name>
    <name type="common">Dinoflagellate</name>
    <name type="synonym">Zooxanthella microadriatica</name>
    <dbReference type="NCBI Taxonomy" id="2951"/>
    <lineage>
        <taxon>Eukaryota</taxon>
        <taxon>Sar</taxon>
        <taxon>Alveolata</taxon>
        <taxon>Dinophyceae</taxon>
        <taxon>Suessiales</taxon>
        <taxon>Symbiodiniaceae</taxon>
        <taxon>Symbiodinium</taxon>
    </lineage>
</organism>
<proteinExistence type="predicted"/>
<accession>A0A1Q9C149</accession>
<reference evidence="1 2" key="1">
    <citation type="submission" date="2016-02" db="EMBL/GenBank/DDBJ databases">
        <title>Genome analysis of coral dinoflagellate symbionts highlights evolutionary adaptations to a symbiotic lifestyle.</title>
        <authorList>
            <person name="Aranda M."/>
            <person name="Li Y."/>
            <person name="Liew Y.J."/>
            <person name="Baumgarten S."/>
            <person name="Simakov O."/>
            <person name="Wilson M."/>
            <person name="Piel J."/>
            <person name="Ashoor H."/>
            <person name="Bougouffa S."/>
            <person name="Bajic V.B."/>
            <person name="Ryu T."/>
            <person name="Ravasi T."/>
            <person name="Bayer T."/>
            <person name="Micklem G."/>
            <person name="Kim H."/>
            <person name="Bhak J."/>
            <person name="Lajeunesse T.C."/>
            <person name="Voolstra C.R."/>
        </authorList>
    </citation>
    <scope>NUCLEOTIDE SEQUENCE [LARGE SCALE GENOMIC DNA]</scope>
    <source>
        <strain evidence="1 2">CCMP2467</strain>
    </source>
</reference>
<keyword evidence="2" id="KW-1185">Reference proteome</keyword>
<dbReference type="Proteomes" id="UP000186817">
    <property type="component" value="Unassembled WGS sequence"/>
</dbReference>
<dbReference type="AlphaFoldDB" id="A0A1Q9C149"/>
<name>A0A1Q9C149_SYMMI</name>
<gene>
    <name evidence="1" type="ORF">AK812_SmicGene43394</name>
</gene>
<dbReference type="EMBL" id="LSRX01001963">
    <property type="protein sequence ID" value="OLP76644.1"/>
    <property type="molecule type" value="Genomic_DNA"/>
</dbReference>
<sequence>MSWLSAAVICLLHYELGDRGAELRFTGRLLTAACAFAVLTGGRGFCKHLRNKLTPAIQQQLPSWCTELLSSHDVEKVWSESAAYGCEADQEVDEQLASADETEDPETGDIVDSSAANLAMLFGSMTAGQLDALRKLGTRLLQEAEECMPWSSASHCGFRPMRAAGFPRSIAIWHSDIDNTTLSWRRNALHESSFMMPRQGLVEKVLRDRVEEMVAPYWNVAAFRRRFTCIPIAAPKPLIVPKAGALQPKAAPAGSSEPREAPVQLAIIQWTRVAHKAGESFGDEPLWQIQLKHDGKPTVSMQMIRHFGHYLTVLQESDPNIPGSIAELRDNAGIALQLGGGTVQWRAAWYVEGAPEALQNALRLILGFVHHRWTTTIPGERGFPGSLRIELDVDPDLVCRNELAELPAPPVLVRNLALSPWSPAPPAGKQILTFQIEFTESDGVTGVLAGATWPFRKELEENGIYGERVEQDASYVRVLPSIDIATESGRDWILQKLLHEILCGTVLHLVVATPPLPETAGAEFLQILVAEKQVYTEK</sequence>
<evidence type="ECO:0000313" key="2">
    <source>
        <dbReference type="Proteomes" id="UP000186817"/>
    </source>
</evidence>